<dbReference type="OMA" id="KCGNIKM"/>
<protein>
    <submittedName>
        <fullName evidence="4">Pentatricopeptide repeat-containing protein</fullName>
    </submittedName>
</protein>
<dbReference type="GO" id="GO:0009451">
    <property type="term" value="P:RNA modification"/>
    <property type="evidence" value="ECO:0000318"/>
    <property type="project" value="GO_Central"/>
</dbReference>
<keyword evidence="5" id="KW-1185">Reference proteome</keyword>
<dbReference type="InterPro" id="IPR032867">
    <property type="entry name" value="DYW_dom"/>
</dbReference>
<organism evidence="4 5">
    <name type="scientific">Zostera marina</name>
    <name type="common">Eelgrass</name>
    <dbReference type="NCBI Taxonomy" id="29655"/>
    <lineage>
        <taxon>Eukaryota</taxon>
        <taxon>Viridiplantae</taxon>
        <taxon>Streptophyta</taxon>
        <taxon>Embryophyta</taxon>
        <taxon>Tracheophyta</taxon>
        <taxon>Spermatophyta</taxon>
        <taxon>Magnoliopsida</taxon>
        <taxon>Liliopsida</taxon>
        <taxon>Zosteraceae</taxon>
        <taxon>Zostera</taxon>
    </lineage>
</organism>
<evidence type="ECO:0000313" key="4">
    <source>
        <dbReference type="EMBL" id="KMZ66017.1"/>
    </source>
</evidence>
<gene>
    <name evidence="4" type="ORF">ZOSMA_2G00270</name>
</gene>
<dbReference type="InterPro" id="IPR046848">
    <property type="entry name" value="E_motif"/>
</dbReference>
<dbReference type="Pfam" id="PF01535">
    <property type="entry name" value="PPR"/>
    <property type="match status" value="5"/>
</dbReference>
<accession>A0A0K9PCP9</accession>
<feature type="repeat" description="PPR" evidence="2">
    <location>
        <begin position="206"/>
        <end position="240"/>
    </location>
</feature>
<dbReference type="InterPro" id="IPR046960">
    <property type="entry name" value="PPR_At4g14850-like_plant"/>
</dbReference>
<dbReference type="PANTHER" id="PTHR47926:SF518">
    <property type="entry name" value="(WILD MALAYSIAN BANANA) HYPOTHETICAL PROTEIN"/>
    <property type="match status" value="1"/>
</dbReference>
<dbReference type="PANTHER" id="PTHR47926">
    <property type="entry name" value="PENTATRICOPEPTIDE REPEAT-CONTAINING PROTEIN"/>
    <property type="match status" value="1"/>
</dbReference>
<name>A0A0K9PCP9_ZOSMR</name>
<dbReference type="GO" id="GO:0003723">
    <property type="term" value="F:RNA binding"/>
    <property type="evidence" value="ECO:0000318"/>
    <property type="project" value="GO_Central"/>
</dbReference>
<dbReference type="FunFam" id="1.25.40.10:FF:000366">
    <property type="entry name" value="Pentatricopeptide (PPR) repeat-containing protein"/>
    <property type="match status" value="1"/>
</dbReference>
<dbReference type="FunFam" id="1.25.40.10:FF:000073">
    <property type="entry name" value="Pentatricopeptide repeat-containing protein chloroplastic"/>
    <property type="match status" value="1"/>
</dbReference>
<dbReference type="PROSITE" id="PS51375">
    <property type="entry name" value="PPR"/>
    <property type="match status" value="5"/>
</dbReference>
<dbReference type="AlphaFoldDB" id="A0A0K9PCP9"/>
<comment type="caution">
    <text evidence="4">The sequence shown here is derived from an EMBL/GenBank/DDBJ whole genome shotgun (WGS) entry which is preliminary data.</text>
</comment>
<feature type="repeat" description="PPR" evidence="2">
    <location>
        <begin position="307"/>
        <end position="341"/>
    </location>
</feature>
<dbReference type="Pfam" id="PF14432">
    <property type="entry name" value="DYW_deaminase"/>
    <property type="match status" value="1"/>
</dbReference>
<feature type="domain" description="DYW" evidence="3">
    <location>
        <begin position="624"/>
        <end position="716"/>
    </location>
</feature>
<dbReference type="NCBIfam" id="TIGR00756">
    <property type="entry name" value="PPR"/>
    <property type="match status" value="4"/>
</dbReference>
<dbReference type="Pfam" id="PF20431">
    <property type="entry name" value="E_motif"/>
    <property type="match status" value="1"/>
</dbReference>
<evidence type="ECO:0000256" key="2">
    <source>
        <dbReference type="PROSITE-ProRule" id="PRU00708"/>
    </source>
</evidence>
<dbReference type="Proteomes" id="UP000036987">
    <property type="component" value="Unassembled WGS sequence"/>
</dbReference>
<feature type="repeat" description="PPR" evidence="2">
    <location>
        <begin position="65"/>
        <end position="99"/>
    </location>
</feature>
<sequence>MALLRSTQSSITSLSHARQLHAQFLKEATLSQSSPFDQQHILRVYSDLGPPLDVDRFFCSLSSPTPLSWRTMIRFSSSHGWFHRSITLFIRMRGSGLNPDGQIFPSVLRCCAALGDVKLGESLHGLGIFLGLDTHLYTGNALLNMYCKFCVYFSNGKQVGNKSGFGSCHLVVATDGILNYAYGQSSILPVYLQSAGKVFDIMPERDLVTWNTLIVGSAENGLYRGSTAMVRKMCFDGIKADSFTLSSILPIFAESVDVKNGAAIHGYSIRHAFDSDVFVGSSLVDMYGNCTRIEYSHRVFQRLMKPDVISWNSIIAAFVQNGMFDGGLKMFRKLVEAGLNPLPATFSSIIPACAHLTTLHLGKQIHGYLVRRMFKDNIFIGSALLDMYAKCGSIEKARRIFDGMRGLDLVSWTAMIMGYALHGPAFEALNLFDRMEKENNIKPNSIAFVAVLTACSHSGLVDEAWNYFNSMSENYKISPDLEHYAAVADVLGRAGRLEDSYNFISNMHITPTASVWSALLASCRVHKNIELGEKVANHMFNLEPSNTSSYLLMSNIYSAAGRWKDASRLRVVMRDKGIKKTPACSWIEVKNKLHAFLAHDKSHPHYVEITKALKILLELMELEGYVPNTMDVLHDVEDEQKKSMLCGHSERLAIAFGIITTPPGTIIRVTKNLRVCTDCHTATKFISKIVGREIVVRDTNRFHYFKNGICSCGDYW</sequence>
<dbReference type="InterPro" id="IPR002885">
    <property type="entry name" value="PPR_rpt"/>
</dbReference>
<dbReference type="InterPro" id="IPR011990">
    <property type="entry name" value="TPR-like_helical_dom_sf"/>
</dbReference>
<keyword evidence="1" id="KW-0677">Repeat</keyword>
<reference evidence="5" key="1">
    <citation type="journal article" date="2016" name="Nature">
        <title>The genome of the seagrass Zostera marina reveals angiosperm adaptation to the sea.</title>
        <authorList>
            <person name="Olsen J.L."/>
            <person name="Rouze P."/>
            <person name="Verhelst B."/>
            <person name="Lin Y.-C."/>
            <person name="Bayer T."/>
            <person name="Collen J."/>
            <person name="Dattolo E."/>
            <person name="De Paoli E."/>
            <person name="Dittami S."/>
            <person name="Maumus F."/>
            <person name="Michel G."/>
            <person name="Kersting A."/>
            <person name="Lauritano C."/>
            <person name="Lohaus R."/>
            <person name="Toepel M."/>
            <person name="Tonon T."/>
            <person name="Vanneste K."/>
            <person name="Amirebrahimi M."/>
            <person name="Brakel J."/>
            <person name="Bostroem C."/>
            <person name="Chovatia M."/>
            <person name="Grimwood J."/>
            <person name="Jenkins J.W."/>
            <person name="Jueterbock A."/>
            <person name="Mraz A."/>
            <person name="Stam W.T."/>
            <person name="Tice H."/>
            <person name="Bornberg-Bauer E."/>
            <person name="Green P.J."/>
            <person name="Pearson G.A."/>
            <person name="Procaccini G."/>
            <person name="Duarte C.M."/>
            <person name="Schmutz J."/>
            <person name="Reusch T.B.H."/>
            <person name="Van de Peer Y."/>
        </authorList>
    </citation>
    <scope>NUCLEOTIDE SEQUENCE [LARGE SCALE GENOMIC DNA]</scope>
    <source>
        <strain evidence="5">cv. Finnish</strain>
    </source>
</reference>
<dbReference type="Pfam" id="PF13041">
    <property type="entry name" value="PPR_2"/>
    <property type="match status" value="1"/>
</dbReference>
<evidence type="ECO:0000256" key="1">
    <source>
        <dbReference type="ARBA" id="ARBA00022737"/>
    </source>
</evidence>
<dbReference type="FunFam" id="1.25.40.10:FF:000031">
    <property type="entry name" value="Pentatricopeptide repeat-containing protein mitochondrial"/>
    <property type="match status" value="1"/>
</dbReference>
<dbReference type="GO" id="GO:0008270">
    <property type="term" value="F:zinc ion binding"/>
    <property type="evidence" value="ECO:0007669"/>
    <property type="project" value="InterPro"/>
</dbReference>
<feature type="repeat" description="PPR" evidence="2">
    <location>
        <begin position="546"/>
        <end position="580"/>
    </location>
</feature>
<evidence type="ECO:0000259" key="3">
    <source>
        <dbReference type="Pfam" id="PF14432"/>
    </source>
</evidence>
<dbReference type="OrthoDB" id="185373at2759"/>
<dbReference type="Gene3D" id="1.25.40.10">
    <property type="entry name" value="Tetratricopeptide repeat domain"/>
    <property type="match status" value="5"/>
</dbReference>
<dbReference type="EMBL" id="LFYR01000981">
    <property type="protein sequence ID" value="KMZ66017.1"/>
    <property type="molecule type" value="Genomic_DNA"/>
</dbReference>
<feature type="repeat" description="PPR" evidence="2">
    <location>
        <begin position="408"/>
        <end position="442"/>
    </location>
</feature>
<evidence type="ECO:0000313" key="5">
    <source>
        <dbReference type="Proteomes" id="UP000036987"/>
    </source>
</evidence>
<proteinExistence type="predicted"/>